<dbReference type="RefSeq" id="WP_123208699.1">
    <property type="nucleotide sequence ID" value="NZ_JBHTHO010000029.1"/>
</dbReference>
<feature type="transmembrane region" description="Helical" evidence="4">
    <location>
        <begin position="308"/>
        <end position="329"/>
    </location>
</feature>
<dbReference type="PANTHER" id="PTHR44688:SF16">
    <property type="entry name" value="DNA-BINDING TRANSCRIPTIONAL ACTIVATOR DEVR_DOSR"/>
    <property type="match status" value="1"/>
</dbReference>
<evidence type="ECO:0000256" key="4">
    <source>
        <dbReference type="SAM" id="Phobius"/>
    </source>
</evidence>
<accession>A0A3N0AZQ9</accession>
<feature type="transmembrane region" description="Helical" evidence="4">
    <location>
        <begin position="249"/>
        <end position="269"/>
    </location>
</feature>
<feature type="transmembrane region" description="Helical" evidence="4">
    <location>
        <begin position="117"/>
        <end position="139"/>
    </location>
</feature>
<dbReference type="CDD" id="cd06170">
    <property type="entry name" value="LuxR_C_like"/>
    <property type="match status" value="1"/>
</dbReference>
<dbReference type="PANTHER" id="PTHR44688">
    <property type="entry name" value="DNA-BINDING TRANSCRIPTIONAL ACTIVATOR DEVR_DOSR"/>
    <property type="match status" value="1"/>
</dbReference>
<comment type="caution">
    <text evidence="6">The sequence shown here is derived from an EMBL/GenBank/DDBJ whole genome shotgun (WGS) entry which is preliminary data.</text>
</comment>
<feature type="transmembrane region" description="Helical" evidence="4">
    <location>
        <begin position="281"/>
        <end position="302"/>
    </location>
</feature>
<evidence type="ECO:0000256" key="3">
    <source>
        <dbReference type="ARBA" id="ARBA00023163"/>
    </source>
</evidence>
<keyword evidence="4" id="KW-1133">Transmembrane helix</keyword>
<feature type="transmembrane region" description="Helical" evidence="4">
    <location>
        <begin position="177"/>
        <end position="194"/>
    </location>
</feature>
<dbReference type="Proteomes" id="UP000269591">
    <property type="component" value="Unassembled WGS sequence"/>
</dbReference>
<keyword evidence="4" id="KW-0472">Membrane</keyword>
<feature type="transmembrane region" description="Helical" evidence="4">
    <location>
        <begin position="336"/>
        <end position="358"/>
    </location>
</feature>
<protein>
    <recommendedName>
        <fullName evidence="5">HTH luxR-type domain-containing protein</fullName>
    </recommendedName>
</protein>
<keyword evidence="1" id="KW-0805">Transcription regulation</keyword>
<keyword evidence="4" id="KW-0812">Transmembrane</keyword>
<name>A0A3N0AZQ9_9ACTN</name>
<proteinExistence type="predicted"/>
<evidence type="ECO:0000256" key="2">
    <source>
        <dbReference type="ARBA" id="ARBA00023125"/>
    </source>
</evidence>
<reference evidence="7" key="1">
    <citation type="submission" date="2018-05" db="EMBL/GenBank/DDBJ databases">
        <title>Genome Sequencing of selected type strains of the family Eggerthellaceae.</title>
        <authorList>
            <person name="Danylec N."/>
            <person name="Stoll D.A."/>
            <person name="Doetsch A."/>
            <person name="Huch M."/>
        </authorList>
    </citation>
    <scope>NUCLEOTIDE SEQUENCE [LARGE SCALE GENOMIC DNA]</scope>
    <source>
        <strain evidence="7">DSM 24851</strain>
    </source>
</reference>
<keyword evidence="7" id="KW-1185">Reference proteome</keyword>
<dbReference type="SUPFAM" id="SSF46894">
    <property type="entry name" value="C-terminal effector domain of the bipartite response regulators"/>
    <property type="match status" value="1"/>
</dbReference>
<feature type="transmembrane region" description="Helical" evidence="4">
    <location>
        <begin position="151"/>
        <end position="171"/>
    </location>
</feature>
<organism evidence="6 7">
    <name type="scientific">Slackia equolifaciens</name>
    <dbReference type="NCBI Taxonomy" id="498718"/>
    <lineage>
        <taxon>Bacteria</taxon>
        <taxon>Bacillati</taxon>
        <taxon>Actinomycetota</taxon>
        <taxon>Coriobacteriia</taxon>
        <taxon>Eggerthellales</taxon>
        <taxon>Eggerthellaceae</taxon>
        <taxon>Slackia</taxon>
    </lineage>
</organism>
<feature type="transmembrane region" description="Helical" evidence="4">
    <location>
        <begin position="215"/>
        <end position="237"/>
    </location>
</feature>
<dbReference type="Gene3D" id="1.10.10.10">
    <property type="entry name" value="Winged helix-like DNA-binding domain superfamily/Winged helix DNA-binding domain"/>
    <property type="match status" value="1"/>
</dbReference>
<dbReference type="GO" id="GO:0003677">
    <property type="term" value="F:DNA binding"/>
    <property type="evidence" value="ECO:0007669"/>
    <property type="project" value="UniProtKB-KW"/>
</dbReference>
<keyword evidence="3" id="KW-0804">Transcription</keyword>
<dbReference type="GO" id="GO:0006355">
    <property type="term" value="P:regulation of DNA-templated transcription"/>
    <property type="evidence" value="ECO:0007669"/>
    <property type="project" value="InterPro"/>
</dbReference>
<evidence type="ECO:0000313" key="6">
    <source>
        <dbReference type="EMBL" id="RNL40343.1"/>
    </source>
</evidence>
<dbReference type="Pfam" id="PF00196">
    <property type="entry name" value="GerE"/>
    <property type="match status" value="1"/>
</dbReference>
<dbReference type="InterPro" id="IPR016032">
    <property type="entry name" value="Sig_transdc_resp-reg_C-effctor"/>
</dbReference>
<sequence length="484" mass="52457">MASGEEKSQESSVVAVAAAVQNAPLLVLGSIAWWAIHYSLLWDARIAETYSAEGIHDIRFIVTVAATVVVLGSLTLISRRHPTLVYANHAITYAVFGACLVASFFLMGAPVLTGENITLGIVGAVLSGVGSSVVIVVYGELHARMGCSIEPAIFAVEVLGGIAMYLALLLIPFVAHLVINALLSVILAVFFFRYSQSDSSSEGLAGLRNARRVDATVNQVVGVAVLTGFAYGLIRLYASNGMDETSVQFSMYSECLGSCFGALLLFGVFAFGRRQSLLEQCLLFVVPMVTTGMLFVSLQAMGTFAPTAIGTGGFACFFNMMWYFAAVLASPGSKHCLSFSVSLLFFSSQLGQLVGVLVPAQFANLFSTGLMYLLFLVTILFMYLRARANQDSALEAPKNELMNRSPDHDLEMQKERWQSELGLSPRELEVALLLVQRVPYRQIAEQLYVSENTVKTHARNIYKKAGVSSREELLDTLEALAKKV</sequence>
<dbReference type="SMART" id="SM00421">
    <property type="entry name" value="HTH_LUXR"/>
    <property type="match status" value="1"/>
</dbReference>
<feature type="transmembrane region" description="Helical" evidence="4">
    <location>
        <begin position="364"/>
        <end position="384"/>
    </location>
</feature>
<dbReference type="PRINTS" id="PR00038">
    <property type="entry name" value="HTHLUXR"/>
</dbReference>
<evidence type="ECO:0000256" key="1">
    <source>
        <dbReference type="ARBA" id="ARBA00023015"/>
    </source>
</evidence>
<dbReference type="OrthoDB" id="3171430at2"/>
<keyword evidence="2" id="KW-0238">DNA-binding</keyword>
<feature type="domain" description="HTH luxR-type" evidence="5">
    <location>
        <begin position="416"/>
        <end position="481"/>
    </location>
</feature>
<feature type="transmembrane region" description="Helical" evidence="4">
    <location>
        <begin position="58"/>
        <end position="78"/>
    </location>
</feature>
<dbReference type="EMBL" id="QIBX01000007">
    <property type="protein sequence ID" value="RNL40343.1"/>
    <property type="molecule type" value="Genomic_DNA"/>
</dbReference>
<feature type="transmembrane region" description="Helical" evidence="4">
    <location>
        <begin position="90"/>
        <end position="111"/>
    </location>
</feature>
<feature type="transmembrane region" description="Helical" evidence="4">
    <location>
        <begin position="12"/>
        <end position="36"/>
    </location>
</feature>
<dbReference type="InterPro" id="IPR036388">
    <property type="entry name" value="WH-like_DNA-bd_sf"/>
</dbReference>
<dbReference type="AlphaFoldDB" id="A0A3N0AZQ9"/>
<evidence type="ECO:0000313" key="7">
    <source>
        <dbReference type="Proteomes" id="UP000269591"/>
    </source>
</evidence>
<gene>
    <name evidence="6" type="ORF">DMP06_05255</name>
</gene>
<dbReference type="PROSITE" id="PS50043">
    <property type="entry name" value="HTH_LUXR_2"/>
    <property type="match status" value="1"/>
</dbReference>
<evidence type="ECO:0000259" key="5">
    <source>
        <dbReference type="PROSITE" id="PS50043"/>
    </source>
</evidence>
<dbReference type="InterPro" id="IPR000792">
    <property type="entry name" value="Tscrpt_reg_LuxR_C"/>
</dbReference>